<evidence type="ECO:0000256" key="1">
    <source>
        <dbReference type="ARBA" id="ARBA00022837"/>
    </source>
</evidence>
<sequence>RDGPNFCGWWFGPKVGGDQVWAYHPSSTATTPPKTGWKVPYDGPVDQSFVISVNQQGSVLKQQQAMQQQQQQQQQQQAQMYEQQQQQQAYQQQQQAYQQQQQQEQQQAYQKQQQEQQAQQQAYLQQQRQMQLQQQEMKKQQALEMQRKTEEMNRKRMEEQKKKAEELKRQQEENAAAMQVRRVIQKVRLAREDTLALLQQVQAKVQEDPIEAELCISGFRSRGDCSFECKLCVEQGKANIEKLKEAKLKEEERKVELAKKLKENQEKAEVLVKELDEKVSEAEASVATLTKKAAPFLAAELPEKVEQIEQVSKAVDAAVAAANDKLQLLDRSWKQQTLRLLQQLAEITKSKDSTIVSAANAKTKSMKKAVARKQLDTILAKFTKYDSNKDNVLDKAEVKKYAQGEFKFKVADDTLATIFKILVDDGSKGVKKADFHRLKMQIGIAREGAKDAERKNLRLKREKELETLRVGIKAEVSEADKNASAAEEVVKKVEELAQPLQAKGKSMTSIEILKLVDEVAGETKAAQEQVTSLKQSIAELKEGVEQDLKSWLAGETRSLDGKANRLEPRLARLNNLLARFREDAKKKDAAELMALERQVMAMLKHHKKAKSLSPDEVFAAISKKESVTQKDFLTFFEKKCEKEEPKEGAAPAPSQEDLGRLFKFLDEKGEGSVNKERLMLLIRTCMKVLKDGLITDNASIADGQTLRRLEVGEVVEVLSSPAADGDTEVMRAKCRTTKDGLEGWVSISGNQGSVFLQEGGTVFKVVKEIIMTDSFELDSEDSKDVTKEPRKLRAGELIEVRVFESKEEKSGLVRLKCKAKSDGALGWVTIVGNAGTKFLEVV</sequence>
<feature type="non-terminal residue" evidence="4">
    <location>
        <position position="1"/>
    </location>
</feature>
<protein>
    <recommendedName>
        <fullName evidence="6">Calmodulin</fullName>
    </recommendedName>
</protein>
<name>A0A813GWT4_POLGL</name>
<dbReference type="EMBL" id="CAJNNV010029629">
    <property type="protein sequence ID" value="CAE8629327.1"/>
    <property type="molecule type" value="Genomic_DNA"/>
</dbReference>
<dbReference type="InterPro" id="IPR011992">
    <property type="entry name" value="EF-hand-dom_pair"/>
</dbReference>
<dbReference type="Proteomes" id="UP000654075">
    <property type="component" value="Unassembled WGS sequence"/>
</dbReference>
<evidence type="ECO:0000313" key="5">
    <source>
        <dbReference type="Proteomes" id="UP000654075"/>
    </source>
</evidence>
<dbReference type="PROSITE" id="PS00018">
    <property type="entry name" value="EF_HAND_1"/>
    <property type="match status" value="1"/>
</dbReference>
<keyword evidence="2" id="KW-0175">Coiled coil</keyword>
<dbReference type="Gene3D" id="1.10.238.10">
    <property type="entry name" value="EF-hand"/>
    <property type="match status" value="2"/>
</dbReference>
<evidence type="ECO:0000313" key="4">
    <source>
        <dbReference type="EMBL" id="CAE8629327.1"/>
    </source>
</evidence>
<evidence type="ECO:0000256" key="3">
    <source>
        <dbReference type="SAM" id="MobiDB-lite"/>
    </source>
</evidence>
<evidence type="ECO:0000256" key="2">
    <source>
        <dbReference type="SAM" id="Coils"/>
    </source>
</evidence>
<keyword evidence="1" id="KW-0106">Calcium</keyword>
<evidence type="ECO:0008006" key="6">
    <source>
        <dbReference type="Google" id="ProtNLM"/>
    </source>
</evidence>
<comment type="caution">
    <text evidence="4">The sequence shown here is derived from an EMBL/GenBank/DDBJ whole genome shotgun (WGS) entry which is preliminary data.</text>
</comment>
<dbReference type="AlphaFoldDB" id="A0A813GWT4"/>
<dbReference type="InterPro" id="IPR018247">
    <property type="entry name" value="EF_Hand_1_Ca_BS"/>
</dbReference>
<organism evidence="4 5">
    <name type="scientific">Polarella glacialis</name>
    <name type="common">Dinoflagellate</name>
    <dbReference type="NCBI Taxonomy" id="89957"/>
    <lineage>
        <taxon>Eukaryota</taxon>
        <taxon>Sar</taxon>
        <taxon>Alveolata</taxon>
        <taxon>Dinophyceae</taxon>
        <taxon>Suessiales</taxon>
        <taxon>Suessiaceae</taxon>
        <taxon>Polarella</taxon>
    </lineage>
</organism>
<feature type="region of interest" description="Disordered" evidence="3">
    <location>
        <begin position="137"/>
        <end position="160"/>
    </location>
</feature>
<dbReference type="SUPFAM" id="SSF47473">
    <property type="entry name" value="EF-hand"/>
    <property type="match status" value="1"/>
</dbReference>
<reference evidence="4" key="1">
    <citation type="submission" date="2021-02" db="EMBL/GenBank/DDBJ databases">
        <authorList>
            <person name="Dougan E. K."/>
            <person name="Rhodes N."/>
            <person name="Thang M."/>
            <person name="Chan C."/>
        </authorList>
    </citation>
    <scope>NUCLEOTIDE SEQUENCE</scope>
</reference>
<gene>
    <name evidence="4" type="ORF">PGLA1383_LOCUS45838</name>
</gene>
<feature type="coiled-coil region" evidence="2">
    <location>
        <begin position="233"/>
        <end position="292"/>
    </location>
</feature>
<keyword evidence="5" id="KW-1185">Reference proteome</keyword>
<feature type="coiled-coil region" evidence="2">
    <location>
        <begin position="449"/>
        <end position="496"/>
    </location>
</feature>
<accession>A0A813GWT4</accession>
<proteinExistence type="predicted"/>